<proteinExistence type="predicted"/>
<feature type="signal peptide" evidence="1">
    <location>
        <begin position="1"/>
        <end position="23"/>
    </location>
</feature>
<sequence length="40" mass="4438">MDPLLVTCVVWQSVLLILSFTCTQHPLQPIRALGAVCHSF</sequence>
<keyword evidence="3" id="KW-1185">Reference proteome</keyword>
<accession>A0A5B7I200</accession>
<name>A0A5B7I200_PORTR</name>
<organism evidence="2 3">
    <name type="scientific">Portunus trituberculatus</name>
    <name type="common">Swimming crab</name>
    <name type="synonym">Neptunus trituberculatus</name>
    <dbReference type="NCBI Taxonomy" id="210409"/>
    <lineage>
        <taxon>Eukaryota</taxon>
        <taxon>Metazoa</taxon>
        <taxon>Ecdysozoa</taxon>
        <taxon>Arthropoda</taxon>
        <taxon>Crustacea</taxon>
        <taxon>Multicrustacea</taxon>
        <taxon>Malacostraca</taxon>
        <taxon>Eumalacostraca</taxon>
        <taxon>Eucarida</taxon>
        <taxon>Decapoda</taxon>
        <taxon>Pleocyemata</taxon>
        <taxon>Brachyura</taxon>
        <taxon>Eubrachyura</taxon>
        <taxon>Portunoidea</taxon>
        <taxon>Portunidae</taxon>
        <taxon>Portuninae</taxon>
        <taxon>Portunus</taxon>
    </lineage>
</organism>
<dbReference type="AlphaFoldDB" id="A0A5B7I200"/>
<evidence type="ECO:0000313" key="2">
    <source>
        <dbReference type="EMBL" id="MPC75939.1"/>
    </source>
</evidence>
<protein>
    <submittedName>
        <fullName evidence="2">Uncharacterized protein</fullName>
    </submittedName>
</protein>
<evidence type="ECO:0000256" key="1">
    <source>
        <dbReference type="SAM" id="SignalP"/>
    </source>
</evidence>
<comment type="caution">
    <text evidence="2">The sequence shown here is derived from an EMBL/GenBank/DDBJ whole genome shotgun (WGS) entry which is preliminary data.</text>
</comment>
<keyword evidence="1" id="KW-0732">Signal</keyword>
<dbReference type="EMBL" id="VSRR010042209">
    <property type="protein sequence ID" value="MPC75939.1"/>
    <property type="molecule type" value="Genomic_DNA"/>
</dbReference>
<gene>
    <name evidence="2" type="ORF">E2C01_070339</name>
</gene>
<evidence type="ECO:0000313" key="3">
    <source>
        <dbReference type="Proteomes" id="UP000324222"/>
    </source>
</evidence>
<feature type="chain" id="PRO_5022757596" evidence="1">
    <location>
        <begin position="24"/>
        <end position="40"/>
    </location>
</feature>
<reference evidence="2 3" key="1">
    <citation type="submission" date="2019-05" db="EMBL/GenBank/DDBJ databases">
        <title>Another draft genome of Portunus trituberculatus and its Hox gene families provides insights of decapod evolution.</title>
        <authorList>
            <person name="Jeong J.-H."/>
            <person name="Song I."/>
            <person name="Kim S."/>
            <person name="Choi T."/>
            <person name="Kim D."/>
            <person name="Ryu S."/>
            <person name="Kim W."/>
        </authorList>
    </citation>
    <scope>NUCLEOTIDE SEQUENCE [LARGE SCALE GENOMIC DNA]</scope>
    <source>
        <tissue evidence="2">Muscle</tissue>
    </source>
</reference>
<dbReference type="Proteomes" id="UP000324222">
    <property type="component" value="Unassembled WGS sequence"/>
</dbReference>